<dbReference type="eggNOG" id="COG2010">
    <property type="taxonomic scope" value="Bacteria"/>
</dbReference>
<name>Q7UZE0_RHOBA</name>
<dbReference type="PATRIC" id="fig|243090.15.peg.17"/>
<organism evidence="6 7">
    <name type="scientific">Rhodopirellula baltica (strain DSM 10527 / NCIMB 13988 / SH1)</name>
    <dbReference type="NCBI Taxonomy" id="243090"/>
    <lineage>
        <taxon>Bacteria</taxon>
        <taxon>Pseudomonadati</taxon>
        <taxon>Planctomycetota</taxon>
        <taxon>Planctomycetia</taxon>
        <taxon>Pirellulales</taxon>
        <taxon>Pirellulaceae</taxon>
        <taxon>Rhodopirellula</taxon>
    </lineage>
</organism>
<dbReference type="InterPro" id="IPR011042">
    <property type="entry name" value="6-blade_b-propeller_TolB-like"/>
</dbReference>
<evidence type="ECO:0000256" key="2">
    <source>
        <dbReference type="ARBA" id="ARBA00022723"/>
    </source>
</evidence>
<dbReference type="GO" id="GO:0016491">
    <property type="term" value="F:oxidoreductase activity"/>
    <property type="evidence" value="ECO:0007669"/>
    <property type="project" value="UniProtKB-KW"/>
</dbReference>
<keyword evidence="3 4" id="KW-0408">Iron</keyword>
<dbReference type="InterPro" id="IPR009056">
    <property type="entry name" value="Cyt_c-like_dom"/>
</dbReference>
<keyword evidence="7" id="KW-1185">Reference proteome</keyword>
<protein>
    <submittedName>
        <fullName evidence="6">Similar to L-sorbosone dehydrogenase</fullName>
        <ecNumber evidence="6">1.1.1.-</ecNumber>
    </submittedName>
</protein>
<proteinExistence type="predicted"/>
<dbReference type="GO" id="GO:0009055">
    <property type="term" value="F:electron transfer activity"/>
    <property type="evidence" value="ECO:0007669"/>
    <property type="project" value="InterPro"/>
</dbReference>
<dbReference type="InterPro" id="IPR036909">
    <property type="entry name" value="Cyt_c-like_dom_sf"/>
</dbReference>
<accession>Q7UZE0</accession>
<dbReference type="InterPro" id="IPR013427">
    <property type="entry name" value="Haem-bd_dom_put"/>
</dbReference>
<feature type="domain" description="Cytochrome c" evidence="5">
    <location>
        <begin position="782"/>
        <end position="920"/>
    </location>
</feature>
<keyword evidence="1 4" id="KW-0349">Heme</keyword>
<evidence type="ECO:0000313" key="6">
    <source>
        <dbReference type="EMBL" id="CAD71342.1"/>
    </source>
</evidence>
<dbReference type="SUPFAM" id="SSF50952">
    <property type="entry name" value="Soluble quinoprotein glucose dehydrogenase"/>
    <property type="match status" value="1"/>
</dbReference>
<dbReference type="Gene3D" id="2.120.10.30">
    <property type="entry name" value="TolB, C-terminal domain"/>
    <property type="match status" value="1"/>
</dbReference>
<dbReference type="PROSITE" id="PS51007">
    <property type="entry name" value="CYTC"/>
    <property type="match status" value="1"/>
</dbReference>
<keyword evidence="6" id="KW-0560">Oxidoreductase</keyword>
<dbReference type="EC" id="1.1.1.-" evidence="6"/>
<dbReference type="Gene3D" id="1.10.760.10">
    <property type="entry name" value="Cytochrome c-like domain"/>
    <property type="match status" value="1"/>
</dbReference>
<dbReference type="eggNOG" id="COG2133">
    <property type="taxonomic scope" value="Bacteria"/>
</dbReference>
<evidence type="ECO:0000256" key="1">
    <source>
        <dbReference type="ARBA" id="ARBA00022617"/>
    </source>
</evidence>
<dbReference type="GO" id="GO:0020037">
    <property type="term" value="F:heme binding"/>
    <property type="evidence" value="ECO:0007669"/>
    <property type="project" value="InterPro"/>
</dbReference>
<dbReference type="EMBL" id="BX294133">
    <property type="protein sequence ID" value="CAD71342.1"/>
    <property type="molecule type" value="Genomic_DNA"/>
</dbReference>
<dbReference type="PANTHER" id="PTHR33546:SF1">
    <property type="entry name" value="LARGE, MULTIFUNCTIONAL SECRETED PROTEIN"/>
    <property type="match status" value="1"/>
</dbReference>
<dbReference type="Proteomes" id="UP000001025">
    <property type="component" value="Chromosome"/>
</dbReference>
<dbReference type="AlphaFoldDB" id="Q7UZE0"/>
<dbReference type="HOGENOM" id="CLU_313501_0_0_0"/>
<dbReference type="NCBIfam" id="TIGR02603">
    <property type="entry name" value="CxxCH_TIGR02603"/>
    <property type="match status" value="1"/>
</dbReference>
<reference evidence="6 7" key="1">
    <citation type="journal article" date="2003" name="Proc. Natl. Acad. Sci. U.S.A.">
        <title>Complete genome sequence of the marine planctomycete Pirellula sp. strain 1.</title>
        <authorList>
            <person name="Gloeckner F.O."/>
            <person name="Kube M."/>
            <person name="Bauer M."/>
            <person name="Teeling H."/>
            <person name="Lombardot T."/>
            <person name="Ludwig W."/>
            <person name="Gade D."/>
            <person name="Beck A."/>
            <person name="Borzym K."/>
            <person name="Heitmann K."/>
            <person name="Rabus R."/>
            <person name="Schlesner H."/>
            <person name="Amann R."/>
            <person name="Reinhardt R."/>
        </authorList>
    </citation>
    <scope>NUCLEOTIDE SEQUENCE [LARGE SCALE GENOMIC DNA]</scope>
    <source>
        <strain evidence="7">DSM 10527 / NCIMB 13988 / SH1</strain>
    </source>
</reference>
<dbReference type="InParanoid" id="Q7UZE0"/>
<evidence type="ECO:0000256" key="3">
    <source>
        <dbReference type="ARBA" id="ARBA00023004"/>
    </source>
</evidence>
<keyword evidence="2 4" id="KW-0479">Metal-binding</keyword>
<evidence type="ECO:0000256" key="4">
    <source>
        <dbReference type="PROSITE-ProRule" id="PRU00433"/>
    </source>
</evidence>
<dbReference type="OrthoDB" id="223239at2"/>
<evidence type="ECO:0000313" key="7">
    <source>
        <dbReference type="Proteomes" id="UP000001025"/>
    </source>
</evidence>
<dbReference type="GO" id="GO:0046872">
    <property type="term" value="F:metal ion binding"/>
    <property type="evidence" value="ECO:0007669"/>
    <property type="project" value="UniProtKB-KW"/>
</dbReference>
<sequence length="934" mass="101149">MAGSIGTVSRRFGVGERESKIFSALVGDRPGRRLIYGLLRAIARRRGLRPRPPPLPIPPATASSMKSLCSSTSAGVFASSHAGNVLSRRVFAATSSVLRLGAFVGVLGLSQLHLPNASAGLGVTPAEQFKVPEGFEVELLHEVAPESEGSWVSLTVDPKGRLIACDQSGGLFRIDMSSGEAKVEKLEIEFVGAQGLLCAFGSLYANVNAREFPCGLWRLTDTDGDDQYDKKEHIIPLNGGSEHGPHALLVTPDGKRIIMVAGNNTNLPEEIAHSRVPKVWDEDHLLGRMPDARGHNANRMAPGGFICSLNPDGSDVELIATGFRNPYDIALNRQGELFTYDADMEWDVGTPWYRPTRINHVISGSEFGWRNGTGKWPAYYPDSFGSAVDIGPGSPTGIVFGYGAKFPKKYENALFISDWSYGNIHAVHLTEDGSSYSGTYETFATAAPLPVTDLVIHPDGALYFAIGGRGTQSGLYRIKYTGDIAAADAAEEVVAASDEAKQLRELRHSIEALHVDDADLSVSPEEAVKLAIENLSHDDRAIRFAARIALEHRSPSSWKKAALNEANAEAKILGVIALARTGEKADQADVVKALETIDLESLAASEKIDFLRAAGLVAMRLGEFTQTQRDALFGKIKGQFPTGLDSLDRELAIMAIYLGDPESTASVVAALQNSPSQESQIHYAMALRAAKEGWSNDLRRDYLAWFNEMATARGGMSFGGFLDNIKKVTVERLSDADKQSLADVLAKPKQTDEAPAGPPREFVKQWKVDDLVDLVSDENRRPDFENGKAMFAAATCYKCHRMGLQGGILGPDLTSAGGKFSPRDMLVSIIEPSKVISDQYGSTQFLTEDGEVITGRVINMRNKVLNVMTNMLDPSSLAEVDREAVIQTRESTVSMMPNGLLDTLNEEEIADLVAYLRAGGNAKHAIYTQPVATR</sequence>
<gene>
    <name evidence="6" type="ordered locus">RB24</name>
</gene>
<dbReference type="STRING" id="243090.RB24"/>
<dbReference type="PANTHER" id="PTHR33546">
    <property type="entry name" value="LARGE, MULTIFUNCTIONAL SECRETED PROTEIN-RELATED"/>
    <property type="match status" value="1"/>
</dbReference>
<dbReference type="EnsemblBacteria" id="CAD71342">
    <property type="protein sequence ID" value="CAD71342"/>
    <property type="gene ID" value="RB24"/>
</dbReference>
<dbReference type="KEGG" id="rba:RB24"/>
<evidence type="ECO:0000259" key="5">
    <source>
        <dbReference type="PROSITE" id="PS51007"/>
    </source>
</evidence>
<dbReference type="SUPFAM" id="SSF46626">
    <property type="entry name" value="Cytochrome c"/>
    <property type="match status" value="1"/>
</dbReference>
<dbReference type="InterPro" id="IPR011041">
    <property type="entry name" value="Quinoprot_gluc/sorb_DH_b-prop"/>
</dbReference>